<keyword evidence="3" id="KW-1185">Reference proteome</keyword>
<dbReference type="EMBL" id="CP065321">
    <property type="protein sequence ID" value="QQR28466.1"/>
    <property type="molecule type" value="Genomic_DNA"/>
</dbReference>
<protein>
    <submittedName>
        <fullName evidence="2">DUF370 domain-containing protein</fullName>
    </submittedName>
</protein>
<dbReference type="AlphaFoldDB" id="A0A1Z2XL76"/>
<reference evidence="1" key="1">
    <citation type="journal article" date="2017" name="Genome Announc.">
        <title>High-Quality Whole-Genome Sequences of the Oligo-Mouse-Microbiota Bacterial Community.</title>
        <authorList>
            <person name="Garzetti D."/>
            <person name="Brugiroux S."/>
            <person name="Bunk B."/>
            <person name="Pukall R."/>
            <person name="McCoy K.D."/>
            <person name="Macpherson A.J."/>
            <person name="Stecher B."/>
        </authorList>
    </citation>
    <scope>NUCLEOTIDE SEQUENCE</scope>
    <source>
        <strain evidence="1">KB18</strain>
    </source>
</reference>
<organism evidence="2 4">
    <name type="scientific">Acutalibacter muris</name>
    <dbReference type="NCBI Taxonomy" id="1796620"/>
    <lineage>
        <taxon>Bacteria</taxon>
        <taxon>Bacillati</taxon>
        <taxon>Bacillota</taxon>
        <taxon>Clostridia</taxon>
        <taxon>Eubacteriales</taxon>
        <taxon>Acutalibacteraceae</taxon>
        <taxon>Acutalibacter</taxon>
    </lineage>
</organism>
<evidence type="ECO:0000313" key="1">
    <source>
        <dbReference type="EMBL" id="ASB39179.1"/>
    </source>
</evidence>
<dbReference type="InterPro" id="IPR007169">
    <property type="entry name" value="RemA-like"/>
</dbReference>
<accession>A0A1Z2XL76</accession>
<dbReference type="Proteomes" id="UP000196710">
    <property type="component" value="Chromosome"/>
</dbReference>
<sequence length="87" mass="9801">MYLHLGQDTIVMTDKITGVFDLDNTTVSKHTRDFLGKAQKEGRVVNVTNELPKSFLLCEKNGVETVYLSQMSPATLLRRARETTSQI</sequence>
<reference evidence="2 4" key="3">
    <citation type="submission" date="2020-11" db="EMBL/GenBank/DDBJ databases">
        <title>Closed and high quality bacterial genomes of the OMM12 community.</title>
        <authorList>
            <person name="Marbouty M."/>
            <person name="Lamy-Besnier Q."/>
            <person name="Debarbieux L."/>
            <person name="Koszul R."/>
        </authorList>
    </citation>
    <scope>NUCLEOTIDE SEQUENCE [LARGE SCALE GENOMIC DNA]</scope>
    <source>
        <strain evidence="2 4">KB18</strain>
    </source>
</reference>
<name>A0A1Z2XL76_9FIRM</name>
<gene>
    <name evidence="1" type="ORF">ADH66_00025</name>
    <name evidence="2" type="ORF">I5Q82_10020</name>
</gene>
<dbReference type="Proteomes" id="UP000596035">
    <property type="component" value="Chromosome"/>
</dbReference>
<reference evidence="3" key="2">
    <citation type="submission" date="2017-05" db="EMBL/GenBank/DDBJ databases">
        <title>Improved OligoMM genomes.</title>
        <authorList>
            <person name="Garzetti D."/>
        </authorList>
    </citation>
    <scope>NUCLEOTIDE SEQUENCE [LARGE SCALE GENOMIC DNA]</scope>
    <source>
        <strain evidence="3">KB18</strain>
    </source>
</reference>
<dbReference type="RefSeq" id="WP_066537309.1">
    <property type="nucleotide sequence ID" value="NZ_CAJTCQ010000002.1"/>
</dbReference>
<evidence type="ECO:0000313" key="4">
    <source>
        <dbReference type="Proteomes" id="UP000596035"/>
    </source>
</evidence>
<evidence type="ECO:0000313" key="2">
    <source>
        <dbReference type="EMBL" id="QQR28466.1"/>
    </source>
</evidence>
<evidence type="ECO:0000313" key="3">
    <source>
        <dbReference type="Proteomes" id="UP000196710"/>
    </source>
</evidence>
<dbReference type="EMBL" id="CP021422">
    <property type="protein sequence ID" value="ASB39179.1"/>
    <property type="molecule type" value="Genomic_DNA"/>
</dbReference>
<proteinExistence type="predicted"/>
<dbReference type="KEGG" id="amur:ADH66_00025"/>
<dbReference type="Pfam" id="PF04025">
    <property type="entry name" value="RemA-like"/>
    <property type="match status" value="1"/>
</dbReference>
<dbReference type="NCBIfam" id="NF046065">
    <property type="entry name" value="MtxRegRemB"/>
    <property type="match status" value="1"/>
</dbReference>